<feature type="domain" description="Nucleolar 27S pre-rRNA processing Urb2/Npa2 C-terminal" evidence="2">
    <location>
        <begin position="1164"/>
        <end position="1332"/>
    </location>
</feature>
<reference evidence="4" key="1">
    <citation type="submission" date="2025-08" db="UniProtKB">
        <authorList>
            <consortium name="RefSeq"/>
        </authorList>
    </citation>
    <scope>IDENTIFICATION</scope>
    <source>
        <tissue evidence="4">Whole Larva</tissue>
    </source>
</reference>
<dbReference type="InterPro" id="IPR052609">
    <property type="entry name" value="Ribosome_Biogenesis_Reg"/>
</dbReference>
<organism evidence="3 4">
    <name type="scientific">Nicrophorus vespilloides</name>
    <name type="common">Boreal carrion beetle</name>
    <dbReference type="NCBI Taxonomy" id="110193"/>
    <lineage>
        <taxon>Eukaryota</taxon>
        <taxon>Metazoa</taxon>
        <taxon>Ecdysozoa</taxon>
        <taxon>Arthropoda</taxon>
        <taxon>Hexapoda</taxon>
        <taxon>Insecta</taxon>
        <taxon>Pterygota</taxon>
        <taxon>Neoptera</taxon>
        <taxon>Endopterygota</taxon>
        <taxon>Coleoptera</taxon>
        <taxon>Polyphaga</taxon>
        <taxon>Staphyliniformia</taxon>
        <taxon>Silphidae</taxon>
        <taxon>Nicrophorinae</taxon>
        <taxon>Nicrophorus</taxon>
    </lineage>
</organism>
<evidence type="ECO:0000313" key="4">
    <source>
        <dbReference type="RefSeq" id="XP_017768087.1"/>
    </source>
</evidence>
<protein>
    <submittedName>
        <fullName evidence="4">Uncharacterized protein LOC108556466</fullName>
    </submittedName>
</protein>
<sequence>MPPKKVNKNTDLFEDSLDENSDEEDVEGRSLRKRFRTPEDIFDFLDDDDKPFIKRLKLAEVFYKKENFDVQNREVVLLTWMCGNEQTDARNLKTCLSWVQSERFKNLDIPPQQSKALLLAILKRVKECEDYESEQLTVSIILHLMNTPLLNKQSSLTYCAFVGELINNIEHDDLLLNLLQSPQLRGNFMRPKFLQNFIECIVIPLSKNGSRYEKNQSVYKEISSFVTWGLFGFKFQYFNEYIKSMFEETSIRNDYSCATILFAHLTNMYSTKNAEIAYKLIFDTFCESSHADSLSKFRFFILLLKHLGFKLKKHFKMVDGVDGITIAKSVCDVHSSMRIASSLFASFAKHEISGYSSINGINLNVFCTEYLKFIVGSFGEADVTLLVQIRSVIKLSPTSIELVAGKLLQFIMRADVVSCGDVYREVLKDIMIVYSKMHRIRQLIDTIITCLKFDGSESIASKYSFCKKLEVTSPRNEVNRIENVLTEDISECFKEGVTKLSYSLAVEVYSIFRKGIKEILENFNDLATDINRVTYVEVLCTLMSDFFKAVSISDRKVPKATQMEFYNYMNDDKSEILGKFGEALLQLKHYQNLISVYLNLCYSWGELYILLNHYSMLEDIKFVPMQSNDNSVFNIVYLHSYLSTAKWNLIYERIENFGSLPCQLIMFKLCIQKLRAMMIFEADGVNEEVETNLMNYLVHMLESNGNFTNILRNFVIGDSLCMLYLLPKMKGKILRRMAGILLWEPCEALKSCESLIEAIYFVCLEEIHKVYGDFSKSAVVQYFGRFKRADFMHNSDKSEVIAEALNSIKVSKKGCSIDVAVLRRVIDVFKFYDVYGLPENALKITVWFMYYLMMDLKIAEVEAEKLPALQSLRSDVEGIFAGLYSSHRIPGNVRNKKLLMNLMSLNIKSTFKYVRQNQDALRDIAEVPLDGNVRVCTSLLSSHLVSDVSENDEIFNEIGEKFINGIDEFCSEDYIEMYCIFYKYYLKDKKKMKIIRRKVDVFRDLVVANKITNMKAVVDILKLFMNHHVEKLDDAFIHELWKKVWNNAELEENVQGYGELLGYLLICVKSDEKFEELLNDVKTVMNKSVASVNGKRFNKLVAILDATMKQNLSNYKLKSLYALIVNLALHLIVEDKSDMLDGMFIPMRRLIAMDEKRHMPTARTMEAICMLVSRKLESTSPHTFNACADLLRTLLLNHKLLCHDRMPSILNQCRALFEELCTMNNQLEKADKQQVEAVLGCAYAFEKLIASIKMSKETVDNNIAVFIIVDILKRYEEVTFNPIVKISVDNCVFHLLTRCDARSKLYLESVLSPASTEIFNDLNTTFRKHYLYMGAS</sequence>
<feature type="region of interest" description="Disordered" evidence="1">
    <location>
        <begin position="1"/>
        <end position="30"/>
    </location>
</feature>
<dbReference type="Proteomes" id="UP000695000">
    <property type="component" value="Unplaced"/>
</dbReference>
<evidence type="ECO:0000259" key="2">
    <source>
        <dbReference type="Pfam" id="PF10441"/>
    </source>
</evidence>
<name>A0ABM1M0I7_NICVS</name>
<evidence type="ECO:0000256" key="1">
    <source>
        <dbReference type="SAM" id="MobiDB-lite"/>
    </source>
</evidence>
<proteinExistence type="predicted"/>
<dbReference type="RefSeq" id="XP_017768087.1">
    <property type="nucleotide sequence ID" value="XM_017912598.1"/>
</dbReference>
<gene>
    <name evidence="4" type="primary">LOC108556466</name>
</gene>
<dbReference type="InterPro" id="IPR018849">
    <property type="entry name" value="Urb2/Npa2_C"/>
</dbReference>
<dbReference type="Pfam" id="PF10441">
    <property type="entry name" value="Urb2"/>
    <property type="match status" value="1"/>
</dbReference>
<keyword evidence="3" id="KW-1185">Reference proteome</keyword>
<dbReference type="PANTHER" id="PTHR15682:SF2">
    <property type="entry name" value="UNHEALTHY RIBOSOME BIOGENESIS PROTEIN 2 HOMOLOG"/>
    <property type="match status" value="1"/>
</dbReference>
<evidence type="ECO:0000313" key="3">
    <source>
        <dbReference type="Proteomes" id="UP000695000"/>
    </source>
</evidence>
<accession>A0ABM1M0I7</accession>
<dbReference type="GeneID" id="108556466"/>
<feature type="compositionally biased region" description="Acidic residues" evidence="1">
    <location>
        <begin position="12"/>
        <end position="26"/>
    </location>
</feature>
<dbReference type="PANTHER" id="PTHR15682">
    <property type="entry name" value="UNHEALTHY RIBOSOME BIOGENESIS PROTEIN 2 HOMOLOG"/>
    <property type="match status" value="1"/>
</dbReference>